<accession>A0A2A9PCQ8</accession>
<dbReference type="Proteomes" id="UP000037136">
    <property type="component" value="Unassembled WGS sequence"/>
</dbReference>
<sequence>MIRTRHPLAATTHPCEAHMRVTTSPQFCVIPVRKDWADKLGELRATSGEKREAICCICISPVDRLAARDQQVVNLWQLAIAQPRLPTSRYFLPQPPPFHKP</sequence>
<organism evidence="1 2">
    <name type="scientific">Ophiocordyceps unilateralis</name>
    <name type="common">Zombie-ant fungus</name>
    <name type="synonym">Torrubia unilateralis</name>
    <dbReference type="NCBI Taxonomy" id="268505"/>
    <lineage>
        <taxon>Eukaryota</taxon>
        <taxon>Fungi</taxon>
        <taxon>Dikarya</taxon>
        <taxon>Ascomycota</taxon>
        <taxon>Pezizomycotina</taxon>
        <taxon>Sordariomycetes</taxon>
        <taxon>Hypocreomycetidae</taxon>
        <taxon>Hypocreales</taxon>
        <taxon>Ophiocordycipitaceae</taxon>
        <taxon>Ophiocordyceps</taxon>
    </lineage>
</organism>
<reference evidence="1 2" key="2">
    <citation type="journal article" date="2017" name="Sci. Rep.">
        <title>Ant-infecting Ophiocordyceps genomes reveal a high diversity of potential behavioral manipulation genes and a possible major role for enterotoxins.</title>
        <authorList>
            <person name="de Bekker C."/>
            <person name="Ohm R.A."/>
            <person name="Evans H.C."/>
            <person name="Brachmann A."/>
            <person name="Hughes D.P."/>
        </authorList>
    </citation>
    <scope>NUCLEOTIDE SEQUENCE [LARGE SCALE GENOMIC DNA]</scope>
    <source>
        <strain evidence="1 2">SC16a</strain>
    </source>
</reference>
<keyword evidence="2" id="KW-1185">Reference proteome</keyword>
<proteinExistence type="predicted"/>
<comment type="caution">
    <text evidence="1">The sequence shown here is derived from an EMBL/GenBank/DDBJ whole genome shotgun (WGS) entry which is preliminary data.</text>
</comment>
<evidence type="ECO:0000313" key="2">
    <source>
        <dbReference type="Proteomes" id="UP000037136"/>
    </source>
</evidence>
<dbReference type="AlphaFoldDB" id="A0A2A9PCQ8"/>
<protein>
    <submittedName>
        <fullName evidence="1">Uncharacterized protein</fullName>
    </submittedName>
</protein>
<gene>
    <name evidence="1" type="ORF">XA68_12587</name>
</gene>
<evidence type="ECO:0000313" key="1">
    <source>
        <dbReference type="EMBL" id="PFH59295.1"/>
    </source>
</evidence>
<name>A0A2A9PCQ8_OPHUN</name>
<dbReference type="EMBL" id="LAZP02000211">
    <property type="protein sequence ID" value="PFH59295.1"/>
    <property type="molecule type" value="Genomic_DNA"/>
</dbReference>
<reference evidence="1 2" key="1">
    <citation type="journal article" date="2015" name="BMC Genomics">
        <title>Gene expression during zombie ant biting behavior reflects the complexity underlying fungal parasitic behavioral manipulation.</title>
        <authorList>
            <person name="de Bekker C."/>
            <person name="Ohm R.A."/>
            <person name="Loreto R.G."/>
            <person name="Sebastian A."/>
            <person name="Albert I."/>
            <person name="Merrow M."/>
            <person name="Brachmann A."/>
            <person name="Hughes D.P."/>
        </authorList>
    </citation>
    <scope>NUCLEOTIDE SEQUENCE [LARGE SCALE GENOMIC DNA]</scope>
    <source>
        <strain evidence="1 2">SC16a</strain>
    </source>
</reference>